<comment type="similarity">
    <text evidence="2">Belongs to the TonB family.</text>
</comment>
<keyword evidence="9 10" id="KW-0472">Membrane</keyword>
<dbReference type="InterPro" id="IPR006260">
    <property type="entry name" value="TonB/TolA_C"/>
</dbReference>
<dbReference type="PANTHER" id="PTHR33446:SF2">
    <property type="entry name" value="PROTEIN TONB"/>
    <property type="match status" value="1"/>
</dbReference>
<dbReference type="SUPFAM" id="SSF74653">
    <property type="entry name" value="TolA/TonB C-terminal domain"/>
    <property type="match status" value="1"/>
</dbReference>
<evidence type="ECO:0000256" key="6">
    <source>
        <dbReference type="ARBA" id="ARBA00022692"/>
    </source>
</evidence>
<dbReference type="GO" id="GO:0055085">
    <property type="term" value="P:transmembrane transport"/>
    <property type="evidence" value="ECO:0007669"/>
    <property type="project" value="InterPro"/>
</dbReference>
<dbReference type="Gene3D" id="3.30.1150.10">
    <property type="match status" value="1"/>
</dbReference>
<keyword evidence="3" id="KW-0813">Transport</keyword>
<evidence type="ECO:0000259" key="11">
    <source>
        <dbReference type="PROSITE" id="PS52015"/>
    </source>
</evidence>
<organism evidence="12 13">
    <name type="scientific">Chitinophaga silvatica</name>
    <dbReference type="NCBI Taxonomy" id="2282649"/>
    <lineage>
        <taxon>Bacteria</taxon>
        <taxon>Pseudomonadati</taxon>
        <taxon>Bacteroidota</taxon>
        <taxon>Chitinophagia</taxon>
        <taxon>Chitinophagales</taxon>
        <taxon>Chitinophagaceae</taxon>
        <taxon>Chitinophaga</taxon>
    </lineage>
</organism>
<dbReference type="RefSeq" id="WP_116976764.1">
    <property type="nucleotide sequence ID" value="NZ_QPMM01000008.1"/>
</dbReference>
<dbReference type="PANTHER" id="PTHR33446">
    <property type="entry name" value="PROTEIN TONB-RELATED"/>
    <property type="match status" value="1"/>
</dbReference>
<evidence type="ECO:0000256" key="10">
    <source>
        <dbReference type="SAM" id="Phobius"/>
    </source>
</evidence>
<evidence type="ECO:0000256" key="9">
    <source>
        <dbReference type="ARBA" id="ARBA00023136"/>
    </source>
</evidence>
<reference evidence="12 13" key="1">
    <citation type="submission" date="2018-07" db="EMBL/GenBank/DDBJ databases">
        <title>Chitinophaga K2CV101002-2 sp. nov., isolated from a monsoon evergreen broad-leaved forest soil.</title>
        <authorList>
            <person name="Lv Y."/>
        </authorList>
    </citation>
    <scope>NUCLEOTIDE SEQUENCE [LARGE SCALE GENOMIC DNA]</scope>
    <source>
        <strain evidence="12 13">GDMCC 1.1288</strain>
    </source>
</reference>
<protein>
    <submittedName>
        <fullName evidence="12">Energy transducer TonB</fullName>
    </submittedName>
</protein>
<keyword evidence="4" id="KW-1003">Cell membrane</keyword>
<keyword evidence="8 10" id="KW-1133">Transmembrane helix</keyword>
<evidence type="ECO:0000256" key="4">
    <source>
        <dbReference type="ARBA" id="ARBA00022475"/>
    </source>
</evidence>
<dbReference type="InterPro" id="IPR037682">
    <property type="entry name" value="TonB_C"/>
</dbReference>
<keyword evidence="5" id="KW-0997">Cell inner membrane</keyword>
<evidence type="ECO:0000256" key="7">
    <source>
        <dbReference type="ARBA" id="ARBA00022927"/>
    </source>
</evidence>
<dbReference type="NCBIfam" id="TIGR01352">
    <property type="entry name" value="tonB_Cterm"/>
    <property type="match status" value="1"/>
</dbReference>
<keyword evidence="7" id="KW-0653">Protein transport</keyword>
<evidence type="ECO:0000313" key="12">
    <source>
        <dbReference type="EMBL" id="RFS21353.1"/>
    </source>
</evidence>
<dbReference type="EMBL" id="QPMM01000008">
    <property type="protein sequence ID" value="RFS21353.1"/>
    <property type="molecule type" value="Genomic_DNA"/>
</dbReference>
<dbReference type="InterPro" id="IPR051045">
    <property type="entry name" value="TonB-dependent_transducer"/>
</dbReference>
<dbReference type="GO" id="GO:0098797">
    <property type="term" value="C:plasma membrane protein complex"/>
    <property type="evidence" value="ECO:0007669"/>
    <property type="project" value="TreeGrafter"/>
</dbReference>
<dbReference type="PROSITE" id="PS52015">
    <property type="entry name" value="TONB_CTD"/>
    <property type="match status" value="1"/>
</dbReference>
<comment type="subcellular location">
    <subcellularLocation>
        <location evidence="1">Cell inner membrane</location>
        <topology evidence="1">Single-pass membrane protein</topology>
        <orientation evidence="1">Periplasmic side</orientation>
    </subcellularLocation>
</comment>
<dbReference type="OrthoDB" id="1039448at2"/>
<evidence type="ECO:0000256" key="5">
    <source>
        <dbReference type="ARBA" id="ARBA00022519"/>
    </source>
</evidence>
<dbReference type="AlphaFoldDB" id="A0A3E1Y872"/>
<evidence type="ECO:0000256" key="3">
    <source>
        <dbReference type="ARBA" id="ARBA00022448"/>
    </source>
</evidence>
<accession>A0A3E1Y872</accession>
<feature type="domain" description="TonB C-terminal" evidence="11">
    <location>
        <begin position="184"/>
        <end position="275"/>
    </location>
</feature>
<gene>
    <name evidence="12" type="ORF">DVR12_15750</name>
</gene>
<evidence type="ECO:0000313" key="13">
    <source>
        <dbReference type="Proteomes" id="UP000260644"/>
    </source>
</evidence>
<proteinExistence type="inferred from homology"/>
<dbReference type="GO" id="GO:0031992">
    <property type="term" value="F:energy transducer activity"/>
    <property type="evidence" value="ECO:0007669"/>
    <property type="project" value="TreeGrafter"/>
</dbReference>
<keyword evidence="6 10" id="KW-0812">Transmembrane</keyword>
<evidence type="ECO:0000256" key="2">
    <source>
        <dbReference type="ARBA" id="ARBA00006555"/>
    </source>
</evidence>
<name>A0A3E1Y872_9BACT</name>
<dbReference type="Proteomes" id="UP000260644">
    <property type="component" value="Unassembled WGS sequence"/>
</dbReference>
<keyword evidence="13" id="KW-1185">Reference proteome</keyword>
<dbReference type="Pfam" id="PF03544">
    <property type="entry name" value="TonB_C"/>
    <property type="match status" value="1"/>
</dbReference>
<comment type="caution">
    <text evidence="12">The sequence shown here is derived from an EMBL/GenBank/DDBJ whole genome shotgun (WGS) entry which is preliminary data.</text>
</comment>
<dbReference type="GO" id="GO:0015031">
    <property type="term" value="P:protein transport"/>
    <property type="evidence" value="ECO:0007669"/>
    <property type="project" value="UniProtKB-KW"/>
</dbReference>
<sequence>MDSTKILKASFLDILFDDRNKSYGAYELRSHYDRRVRNAIIATSSIVLVMIGGYVLNNRLMAAVDAPKLIVRTETKLEEVKLPDPDPIIPPPPVEAAPLPQVATRAFTNPVITSQEVQPEEAPPRQEELKHVAIGTADIDGIEDGIPAELGKGGNGTDVVTIEKGNTESDKPFGWVEIMPEFPGGEAALMKYLQKNTKFPSLALDNGIQGTVFVQFVVNRDGTITDVKTTGAQKGGGLEDEALRVVRSMPKWKPGRQNGQNVAVFFNLPINFKSE</sequence>
<evidence type="ECO:0000256" key="8">
    <source>
        <dbReference type="ARBA" id="ARBA00022989"/>
    </source>
</evidence>
<evidence type="ECO:0000256" key="1">
    <source>
        <dbReference type="ARBA" id="ARBA00004383"/>
    </source>
</evidence>
<feature type="transmembrane region" description="Helical" evidence="10">
    <location>
        <begin position="39"/>
        <end position="56"/>
    </location>
</feature>